<dbReference type="Proteomes" id="UP000198552">
    <property type="component" value="Unassembled WGS sequence"/>
</dbReference>
<dbReference type="STRING" id="1527607.SAMN05428957_103275"/>
<name>A0A1G9RGY1_9BURK</name>
<evidence type="ECO:0000313" key="1">
    <source>
        <dbReference type="EMBL" id="SDM22582.1"/>
    </source>
</evidence>
<dbReference type="EMBL" id="FNHP01000003">
    <property type="protein sequence ID" value="SDM22582.1"/>
    <property type="molecule type" value="Genomic_DNA"/>
</dbReference>
<reference evidence="2" key="1">
    <citation type="submission" date="2016-10" db="EMBL/GenBank/DDBJ databases">
        <authorList>
            <person name="Varghese N."/>
            <person name="Submissions S."/>
        </authorList>
    </citation>
    <scope>NUCLEOTIDE SEQUENCE [LARGE SCALE GENOMIC DNA]</scope>
    <source>
        <strain evidence="2">EPL6</strain>
    </source>
</reference>
<protein>
    <submittedName>
        <fullName evidence="1">Uncharacterized protein</fullName>
    </submittedName>
</protein>
<proteinExistence type="predicted"/>
<gene>
    <name evidence="1" type="ORF">SAMN05428957_103275</name>
</gene>
<dbReference type="AlphaFoldDB" id="A0A1G9RGY1"/>
<organism evidence="1 2">
    <name type="scientific">Oryzisolibacter propanilivorax</name>
    <dbReference type="NCBI Taxonomy" id="1527607"/>
    <lineage>
        <taxon>Bacteria</taxon>
        <taxon>Pseudomonadati</taxon>
        <taxon>Pseudomonadota</taxon>
        <taxon>Betaproteobacteria</taxon>
        <taxon>Burkholderiales</taxon>
        <taxon>Comamonadaceae</taxon>
        <taxon>Oryzisolibacter</taxon>
    </lineage>
</organism>
<dbReference type="RefSeq" id="WP_091568205.1">
    <property type="nucleotide sequence ID" value="NZ_FNHP01000003.1"/>
</dbReference>
<sequence length="202" mass="22836">MKQKNYLLGGWVDESVPREEIRILVQPLNIDADEFCEWLAVQVGRYRSWTEMREQTPTRNEQIAVLRDYQKTLAKTISFLTPGGLPPHAEAEMVGEWWNFTKSSLHDLEHTAADTLRKLMVTAEIVERKLGAQKQQRGQKADPRKAELLANVSNWLSQKGVAPARARATTARVMTLCGVEGVPDTKTTLRRAARRGTQLQGN</sequence>
<evidence type="ECO:0000313" key="2">
    <source>
        <dbReference type="Proteomes" id="UP000198552"/>
    </source>
</evidence>
<keyword evidence="2" id="KW-1185">Reference proteome</keyword>
<accession>A0A1G9RGY1</accession>